<dbReference type="InterPro" id="IPR019734">
    <property type="entry name" value="TPR_rpt"/>
</dbReference>
<keyword evidence="3" id="KW-1185">Reference proteome</keyword>
<dbReference type="Gene3D" id="1.25.40.10">
    <property type="entry name" value="Tetratricopeptide repeat domain"/>
    <property type="match status" value="2"/>
</dbReference>
<dbReference type="eggNOG" id="COG0457">
    <property type="taxonomic scope" value="Bacteria"/>
</dbReference>
<dbReference type="OrthoDB" id="5469953at2"/>
<sequence>MEATSSSPSPQGHPKEELFRGVFSTQEQSVIGFGSTKRKVQQNIHVFAEEQKDGSYLLRVLNKHFIPSGKSRVVTKEELLSNYLPEPDLYMNKVLPMLRQVRETVDAADEHREQAEFMSAEFEYKNALRVDEEHIRATFGLGLTYLDRGEVDNANLVCRRIITLEAAFGEEHKHLFNEFGIKMRKHKMYAQALRYYFKAYRLTKRDENLLYNIARTYYEKGKFKLARKFLEMGLAINPAFEEGQGLLRAVSKKEAEENILGKRGRDDEFAEW</sequence>
<dbReference type="RefSeq" id="WP_005990670.1">
    <property type="nucleotide sequence ID" value="NZ_AECZ01000002.1"/>
</dbReference>
<gene>
    <name evidence="2" type="ORF">DesfrDRAFT_0439</name>
</gene>
<feature type="repeat" description="TPR" evidence="1">
    <location>
        <begin position="207"/>
        <end position="240"/>
    </location>
</feature>
<dbReference type="EMBL" id="AECZ01000002">
    <property type="protein sequence ID" value="EFL52809.1"/>
    <property type="molecule type" value="Genomic_DNA"/>
</dbReference>
<dbReference type="InterPro" id="IPR011990">
    <property type="entry name" value="TPR-like_helical_dom_sf"/>
</dbReference>
<proteinExistence type="predicted"/>
<dbReference type="AlphaFoldDB" id="E1JS40"/>
<dbReference type="SUPFAM" id="SSF48452">
    <property type="entry name" value="TPR-like"/>
    <property type="match status" value="1"/>
</dbReference>
<evidence type="ECO:0000313" key="2">
    <source>
        <dbReference type="EMBL" id="EFL52809.1"/>
    </source>
</evidence>
<reference evidence="2 3" key="1">
    <citation type="submission" date="2010-08" db="EMBL/GenBank/DDBJ databases">
        <title>The draft genome of Desulfovibrio fructosovorans JJ.</title>
        <authorList>
            <consortium name="US DOE Joint Genome Institute (JGI-PGF)"/>
            <person name="Lucas S."/>
            <person name="Copeland A."/>
            <person name="Lapidus A."/>
            <person name="Cheng J.-F."/>
            <person name="Bruce D."/>
            <person name="Goodwin L."/>
            <person name="Pitluck S."/>
            <person name="Land M.L."/>
            <person name="Hauser L."/>
            <person name="Chang Y.-J."/>
            <person name="Jeffries C."/>
            <person name="Wall J.D."/>
            <person name="Stahl D.A."/>
            <person name="Arkin A.P."/>
            <person name="Dehal P."/>
            <person name="Stolyar S.M."/>
            <person name="Hazen T.C."/>
            <person name="Woyke T.J."/>
        </authorList>
    </citation>
    <scope>NUCLEOTIDE SEQUENCE [LARGE SCALE GENOMIC DNA]</scope>
    <source>
        <strain evidence="2 3">JJ</strain>
    </source>
</reference>
<dbReference type="Pfam" id="PF14559">
    <property type="entry name" value="TPR_19"/>
    <property type="match status" value="1"/>
</dbReference>
<dbReference type="Proteomes" id="UP000006250">
    <property type="component" value="Unassembled WGS sequence"/>
</dbReference>
<protein>
    <submittedName>
        <fullName evidence="2">TPR repeat-containing protein</fullName>
    </submittedName>
</protein>
<dbReference type="SMART" id="SM00028">
    <property type="entry name" value="TPR"/>
    <property type="match status" value="2"/>
</dbReference>
<comment type="caution">
    <text evidence="2">The sequence shown here is derived from an EMBL/GenBank/DDBJ whole genome shotgun (WGS) entry which is preliminary data.</text>
</comment>
<dbReference type="STRING" id="596151.DesfrDRAFT_0439"/>
<keyword evidence="1" id="KW-0802">TPR repeat</keyword>
<evidence type="ECO:0000313" key="3">
    <source>
        <dbReference type="Proteomes" id="UP000006250"/>
    </source>
</evidence>
<evidence type="ECO:0000256" key="1">
    <source>
        <dbReference type="PROSITE-ProRule" id="PRU00339"/>
    </source>
</evidence>
<accession>E1JS40</accession>
<organism evidence="2 3">
    <name type="scientific">Solidesulfovibrio fructosivorans JJ]</name>
    <dbReference type="NCBI Taxonomy" id="596151"/>
    <lineage>
        <taxon>Bacteria</taxon>
        <taxon>Pseudomonadati</taxon>
        <taxon>Thermodesulfobacteriota</taxon>
        <taxon>Desulfovibrionia</taxon>
        <taxon>Desulfovibrionales</taxon>
        <taxon>Desulfovibrionaceae</taxon>
        <taxon>Solidesulfovibrio</taxon>
    </lineage>
</organism>
<dbReference type="Pfam" id="PF13432">
    <property type="entry name" value="TPR_16"/>
    <property type="match status" value="1"/>
</dbReference>
<dbReference type="PROSITE" id="PS50005">
    <property type="entry name" value="TPR"/>
    <property type="match status" value="1"/>
</dbReference>
<name>E1JS40_SOLFR</name>